<dbReference type="PATRIC" id="fig|864564.6.peg.599"/>
<accession>E6JZV1</accession>
<sequence length="66" mass="7637">MVQGKSKKPVRFVPKDGLDHKVTFRVSAEELKRVRIYCIEHSVSSQELLHNLMVDFLDGKLDWPQG</sequence>
<organism evidence="1 2">
    <name type="scientific">Parascardovia denticolens DSM 10105 = JCM 12538</name>
    <dbReference type="NCBI Taxonomy" id="864564"/>
    <lineage>
        <taxon>Bacteria</taxon>
        <taxon>Bacillati</taxon>
        <taxon>Actinomycetota</taxon>
        <taxon>Actinomycetes</taxon>
        <taxon>Bifidobacteriales</taxon>
        <taxon>Bifidobacteriaceae</taxon>
        <taxon>Parascardovia</taxon>
    </lineage>
</organism>
<keyword evidence="2" id="KW-1185">Reference proteome</keyword>
<dbReference type="RefSeq" id="WP_006290551.1">
    <property type="nucleotide sequence ID" value="NZ_AP012333.1"/>
</dbReference>
<dbReference type="AlphaFoldDB" id="E6JZV1"/>
<dbReference type="Proteomes" id="UP000004946">
    <property type="component" value="Chromosome"/>
</dbReference>
<name>E6JZV1_PARDN</name>
<dbReference type="EMBL" id="AEON01000001">
    <property type="protein sequence ID" value="EFT84105.1"/>
    <property type="molecule type" value="Genomic_DNA"/>
</dbReference>
<dbReference type="HOGENOM" id="CLU_2827230_0_0_11"/>
<gene>
    <name evidence="1" type="ORF">HMPREF0620_1110</name>
</gene>
<protein>
    <submittedName>
        <fullName evidence="1">Uncharacterized protein</fullName>
    </submittedName>
</protein>
<comment type="caution">
    <text evidence="1">The sequence shown here is derived from an EMBL/GenBank/DDBJ whole genome shotgun (WGS) entry which is preliminary data.</text>
</comment>
<proteinExistence type="predicted"/>
<reference evidence="1 2" key="1">
    <citation type="submission" date="2010-12" db="EMBL/GenBank/DDBJ databases">
        <authorList>
            <person name="Muzny D."/>
            <person name="Qin X."/>
            <person name="Buhay C."/>
            <person name="Dugan-Rocha S."/>
            <person name="Ding Y."/>
            <person name="Chen G."/>
            <person name="Hawes A."/>
            <person name="Holder M."/>
            <person name="Jhangiani S."/>
            <person name="Johnson A."/>
            <person name="Khan Z."/>
            <person name="Li Z."/>
            <person name="Liu W."/>
            <person name="Liu X."/>
            <person name="Perez L."/>
            <person name="Shen H."/>
            <person name="Wang Q."/>
            <person name="Watt J."/>
            <person name="Xi L."/>
            <person name="Xin Y."/>
            <person name="Zhou J."/>
            <person name="Deng J."/>
            <person name="Jiang H."/>
            <person name="Liu Y."/>
            <person name="Qu J."/>
            <person name="Song X.-Z."/>
            <person name="Zhang L."/>
            <person name="Villasana D."/>
            <person name="Johnson A."/>
            <person name="Liu J."/>
            <person name="Liyanage D."/>
            <person name="Lorensuhewa L."/>
            <person name="Robinson T."/>
            <person name="Song A."/>
            <person name="Song B.-B."/>
            <person name="Dinh H."/>
            <person name="Thornton R."/>
            <person name="Coyle M."/>
            <person name="Francisco L."/>
            <person name="Jackson L."/>
            <person name="Javaid M."/>
            <person name="Korchina V."/>
            <person name="Kovar C."/>
            <person name="Mata R."/>
            <person name="Mathew T."/>
            <person name="Ngo R."/>
            <person name="Nguyen L."/>
            <person name="Nguyen N."/>
            <person name="Okwuonu G."/>
            <person name="Ongeri F."/>
            <person name="Pham C."/>
            <person name="Simmons D."/>
            <person name="Wilczek-Boney K."/>
            <person name="Hale W."/>
            <person name="Jakkamsetti A."/>
            <person name="Pham P."/>
            <person name="Ruth R."/>
            <person name="San Lucas F."/>
            <person name="Warren J."/>
            <person name="Zhang J."/>
            <person name="Zhao Z."/>
            <person name="Zhou C."/>
            <person name="Zhu D."/>
            <person name="Lee S."/>
            <person name="Bess C."/>
            <person name="Blankenburg K."/>
            <person name="Forbes L."/>
            <person name="Fu Q."/>
            <person name="Gubbala S."/>
            <person name="Hirani K."/>
            <person name="Jayaseelan J.C."/>
            <person name="Lara F."/>
            <person name="Munidasa M."/>
            <person name="Palculict T."/>
            <person name="Patil S."/>
            <person name="Pu L.-L."/>
            <person name="Saada N."/>
            <person name="Tang L."/>
            <person name="Weissenberger G."/>
            <person name="Zhu Y."/>
            <person name="Hemphill L."/>
            <person name="Shang Y."/>
            <person name="Youmans B."/>
            <person name="Ayvaz T."/>
            <person name="Ross M."/>
            <person name="Santibanez J."/>
            <person name="Aqrawi P."/>
            <person name="Gross S."/>
            <person name="Joshi V."/>
            <person name="Fowler G."/>
            <person name="Nazareth L."/>
            <person name="Reid J."/>
            <person name="Worley K."/>
            <person name="Petrosino J."/>
            <person name="Highlander S."/>
            <person name="Gibbs R."/>
        </authorList>
    </citation>
    <scope>NUCLEOTIDE SEQUENCE [LARGE SCALE GENOMIC DNA]</scope>
    <source>
        <strain evidence="1 2">DSM 10105</strain>
    </source>
</reference>
<dbReference type="KEGG" id="pdo:PSDT_0543"/>
<evidence type="ECO:0000313" key="2">
    <source>
        <dbReference type="Proteomes" id="UP000004946"/>
    </source>
</evidence>
<evidence type="ECO:0000313" key="1">
    <source>
        <dbReference type="EMBL" id="EFT84105.1"/>
    </source>
</evidence>